<keyword evidence="6" id="KW-0053">Apoptosis</keyword>
<evidence type="ECO:0000256" key="4">
    <source>
        <dbReference type="ARBA" id="ARBA00016094"/>
    </source>
</evidence>
<dbReference type="GO" id="GO:0005794">
    <property type="term" value="C:Golgi apparatus"/>
    <property type="evidence" value="ECO:0007669"/>
    <property type="project" value="UniProtKB-SubCell"/>
</dbReference>
<evidence type="ECO:0000256" key="7">
    <source>
        <dbReference type="ARBA" id="ARBA00022857"/>
    </source>
</evidence>
<keyword evidence="8" id="KW-0560">Oxidoreductase</keyword>
<proteinExistence type="inferred from homology"/>
<feature type="domain" description="WW" evidence="11">
    <location>
        <begin position="58"/>
        <end position="91"/>
    </location>
</feature>
<gene>
    <name evidence="12" type="ORF">BV898_07927</name>
</gene>
<comment type="similarity">
    <text evidence="3">Belongs to the short-chain dehydrogenases/reductases (SDR) family.</text>
</comment>
<evidence type="ECO:0000256" key="1">
    <source>
        <dbReference type="ARBA" id="ARBA00004371"/>
    </source>
</evidence>
<evidence type="ECO:0000256" key="10">
    <source>
        <dbReference type="ARBA" id="ARBA00023228"/>
    </source>
</evidence>
<dbReference type="SUPFAM" id="SSF51735">
    <property type="entry name" value="NAD(P)-binding Rossmann-fold domains"/>
    <property type="match status" value="1"/>
</dbReference>
<evidence type="ECO:0000256" key="3">
    <source>
        <dbReference type="ARBA" id="ARBA00006484"/>
    </source>
</evidence>
<dbReference type="AlphaFoldDB" id="A0A1W0WS14"/>
<evidence type="ECO:0000313" key="12">
    <source>
        <dbReference type="EMBL" id="OQV17985.1"/>
    </source>
</evidence>
<dbReference type="InterPro" id="IPR002347">
    <property type="entry name" value="SDR_fam"/>
</dbReference>
<dbReference type="EMBL" id="MTYJ01000054">
    <property type="protein sequence ID" value="OQV17985.1"/>
    <property type="molecule type" value="Genomic_DNA"/>
</dbReference>
<organism evidence="12 13">
    <name type="scientific">Hypsibius exemplaris</name>
    <name type="common">Freshwater tardigrade</name>
    <dbReference type="NCBI Taxonomy" id="2072580"/>
    <lineage>
        <taxon>Eukaryota</taxon>
        <taxon>Metazoa</taxon>
        <taxon>Ecdysozoa</taxon>
        <taxon>Tardigrada</taxon>
        <taxon>Eutardigrada</taxon>
        <taxon>Parachela</taxon>
        <taxon>Hypsibioidea</taxon>
        <taxon>Hypsibiidae</taxon>
        <taxon>Hypsibius</taxon>
    </lineage>
</organism>
<keyword evidence="5" id="KW-0879">Wnt signaling pathway</keyword>
<dbReference type="SUPFAM" id="SSF51045">
    <property type="entry name" value="WW domain"/>
    <property type="match status" value="2"/>
</dbReference>
<dbReference type="GO" id="GO:0016055">
    <property type="term" value="P:Wnt signaling pathway"/>
    <property type="evidence" value="ECO:0007669"/>
    <property type="project" value="UniProtKB-KW"/>
</dbReference>
<dbReference type="InterPro" id="IPR036020">
    <property type="entry name" value="WW_dom_sf"/>
</dbReference>
<evidence type="ECO:0000256" key="5">
    <source>
        <dbReference type="ARBA" id="ARBA00022687"/>
    </source>
</evidence>
<keyword evidence="9" id="KW-0333">Golgi apparatus</keyword>
<dbReference type="GO" id="GO:0006915">
    <property type="term" value="P:apoptotic process"/>
    <property type="evidence" value="ECO:0007669"/>
    <property type="project" value="UniProtKB-KW"/>
</dbReference>
<dbReference type="Proteomes" id="UP000192578">
    <property type="component" value="Unassembled WGS sequence"/>
</dbReference>
<evidence type="ECO:0000256" key="8">
    <source>
        <dbReference type="ARBA" id="ARBA00023002"/>
    </source>
</evidence>
<reference evidence="13" key="1">
    <citation type="submission" date="2017-01" db="EMBL/GenBank/DDBJ databases">
        <title>Comparative genomics of anhydrobiosis in the tardigrade Hypsibius dujardini.</title>
        <authorList>
            <person name="Yoshida Y."/>
            <person name="Koutsovoulos G."/>
            <person name="Laetsch D."/>
            <person name="Stevens L."/>
            <person name="Kumar S."/>
            <person name="Horikawa D."/>
            <person name="Ishino K."/>
            <person name="Komine S."/>
            <person name="Tomita M."/>
            <person name="Blaxter M."/>
            <person name="Arakawa K."/>
        </authorList>
    </citation>
    <scope>NUCLEOTIDE SEQUENCE [LARGE SCALE GENOMIC DNA]</scope>
    <source>
        <strain evidence="13">Z151</strain>
    </source>
</reference>
<feature type="domain" description="WW" evidence="11">
    <location>
        <begin position="17"/>
        <end position="50"/>
    </location>
</feature>
<keyword evidence="7" id="KW-0521">NADP</keyword>
<dbReference type="Pfam" id="PF00106">
    <property type="entry name" value="adh_short"/>
    <property type="match status" value="1"/>
</dbReference>
<evidence type="ECO:0000256" key="9">
    <source>
        <dbReference type="ARBA" id="ARBA00023034"/>
    </source>
</evidence>
<dbReference type="PANTHER" id="PTHR24320">
    <property type="entry name" value="RETINOL DEHYDROGENASE"/>
    <property type="match status" value="1"/>
</dbReference>
<dbReference type="InterPro" id="IPR036291">
    <property type="entry name" value="NAD(P)-bd_dom_sf"/>
</dbReference>
<keyword evidence="10" id="KW-0458">Lysosome</keyword>
<sequence length="422" mass="47638">MDSVSDRTSGASKKCVIDCPPDWTFRVSGDGDILFVNPHQHLTQWEHPTSSLRYRTEKNLPFGWERVISTDEEITFVNHIQGTTTIEDPRLQKAYLLDPSTNLSMERTDQLRQKFDSSSTADHVLHDVDLSGKTFLVTGGTSGVGSATVRALAKKGAHVVFTGRNAKAGSEITQTLERELGKCQVDFVPLDLCSLDSVRYFADKLLAKQMYTTQRTDTERWCVWLSYELTVDGFESMFQVNVLSQVYLLVLLKPLLVQSAPSRVIFVSSESHRSGSVTFDTLSEQLLSPPENLYSAWTQYNNTKLFQVIISQYLQEHWAKDGIAFYSLHPGNMILTGLSRTWWFWRLVFGLARPFTKTLDQGAATTVYCAAAPELANEGGKYWNNCWMSAPNRAVLDGQVREALWELCQVMLAKKIRGYVKC</sequence>
<evidence type="ECO:0000259" key="11">
    <source>
        <dbReference type="PROSITE" id="PS50020"/>
    </source>
</evidence>
<protein>
    <recommendedName>
        <fullName evidence="4">WW domain-containing oxidoreductase</fullName>
    </recommendedName>
</protein>
<evidence type="ECO:0000313" key="13">
    <source>
        <dbReference type="Proteomes" id="UP000192578"/>
    </source>
</evidence>
<dbReference type="GO" id="GO:0016491">
    <property type="term" value="F:oxidoreductase activity"/>
    <property type="evidence" value="ECO:0007669"/>
    <property type="project" value="UniProtKB-KW"/>
</dbReference>
<dbReference type="OrthoDB" id="9989144at2759"/>
<evidence type="ECO:0000256" key="2">
    <source>
        <dbReference type="ARBA" id="ARBA00004555"/>
    </source>
</evidence>
<accession>A0A1W0WS14</accession>
<comment type="subcellular location">
    <subcellularLocation>
        <location evidence="2">Golgi apparatus</location>
    </subcellularLocation>
    <subcellularLocation>
        <location evidence="1">Lysosome</location>
    </subcellularLocation>
</comment>
<dbReference type="PANTHER" id="PTHR24320:SF282">
    <property type="entry name" value="WW DOMAIN-CONTAINING OXIDOREDUCTASE"/>
    <property type="match status" value="1"/>
</dbReference>
<dbReference type="SMART" id="SM00456">
    <property type="entry name" value="WW"/>
    <property type="match status" value="2"/>
</dbReference>
<dbReference type="PROSITE" id="PS50020">
    <property type="entry name" value="WW_DOMAIN_2"/>
    <property type="match status" value="2"/>
</dbReference>
<comment type="caution">
    <text evidence="12">The sequence shown here is derived from an EMBL/GenBank/DDBJ whole genome shotgun (WGS) entry which is preliminary data.</text>
</comment>
<keyword evidence="13" id="KW-1185">Reference proteome</keyword>
<dbReference type="Gene3D" id="3.40.50.720">
    <property type="entry name" value="NAD(P)-binding Rossmann-like Domain"/>
    <property type="match status" value="1"/>
</dbReference>
<dbReference type="Gene3D" id="2.20.70.10">
    <property type="match status" value="2"/>
</dbReference>
<evidence type="ECO:0000256" key="6">
    <source>
        <dbReference type="ARBA" id="ARBA00022703"/>
    </source>
</evidence>
<dbReference type="GO" id="GO:0005764">
    <property type="term" value="C:lysosome"/>
    <property type="evidence" value="ECO:0007669"/>
    <property type="project" value="UniProtKB-SubCell"/>
</dbReference>
<dbReference type="InterPro" id="IPR001202">
    <property type="entry name" value="WW_dom"/>
</dbReference>
<name>A0A1W0WS14_HYPEX</name>